<feature type="transmembrane region" description="Helical" evidence="1">
    <location>
        <begin position="100"/>
        <end position="123"/>
    </location>
</feature>
<dbReference type="RefSeq" id="WP_074687337.1">
    <property type="nucleotide sequence ID" value="NZ_FNNF01000051.1"/>
</dbReference>
<evidence type="ECO:0000313" key="4">
    <source>
        <dbReference type="Proteomes" id="UP000182429"/>
    </source>
</evidence>
<dbReference type="InterPro" id="IPR043128">
    <property type="entry name" value="Rev_trsase/Diguanyl_cyclase"/>
</dbReference>
<dbReference type="Proteomes" id="UP000182429">
    <property type="component" value="Unassembled WGS sequence"/>
</dbReference>
<keyword evidence="1" id="KW-0812">Transmembrane</keyword>
<dbReference type="GO" id="GO:1902201">
    <property type="term" value="P:negative regulation of bacterial-type flagellum-dependent cell motility"/>
    <property type="evidence" value="ECO:0007669"/>
    <property type="project" value="TreeGrafter"/>
</dbReference>
<reference evidence="3 4" key="1">
    <citation type="submission" date="2016-10" db="EMBL/GenBank/DDBJ databases">
        <authorList>
            <person name="de Groot N.N."/>
        </authorList>
    </citation>
    <scope>NUCLEOTIDE SEQUENCE [LARGE SCALE GENOMIC DNA]</scope>
    <source>
        <strain evidence="3 4">S3b</strain>
    </source>
</reference>
<feature type="transmembrane region" description="Helical" evidence="1">
    <location>
        <begin position="69"/>
        <end position="88"/>
    </location>
</feature>
<feature type="transmembrane region" description="Helical" evidence="1">
    <location>
        <begin position="165"/>
        <end position="183"/>
    </location>
</feature>
<dbReference type="SUPFAM" id="SSF55073">
    <property type="entry name" value="Nucleotide cyclase"/>
    <property type="match status" value="1"/>
</dbReference>
<feature type="transmembrane region" description="Helical" evidence="1">
    <location>
        <begin position="135"/>
        <end position="153"/>
    </location>
</feature>
<gene>
    <name evidence="3" type="ORF">SAMN04487759_1512</name>
</gene>
<dbReference type="PANTHER" id="PTHR45138:SF9">
    <property type="entry name" value="DIGUANYLATE CYCLASE DGCM-RELATED"/>
    <property type="match status" value="1"/>
</dbReference>
<keyword evidence="1" id="KW-0472">Membrane</keyword>
<dbReference type="GO" id="GO:0043709">
    <property type="term" value="P:cell adhesion involved in single-species biofilm formation"/>
    <property type="evidence" value="ECO:0007669"/>
    <property type="project" value="TreeGrafter"/>
</dbReference>
<dbReference type="AlphaFoldDB" id="A0A1H2WB38"/>
<proteinExistence type="predicted"/>
<dbReference type="OrthoDB" id="9804955at2"/>
<dbReference type="EMBL" id="FNNF01000051">
    <property type="protein sequence ID" value="SDW77747.1"/>
    <property type="molecule type" value="Genomic_DNA"/>
</dbReference>
<accession>A0A1H2WB38</accession>
<dbReference type="InterPro" id="IPR029787">
    <property type="entry name" value="Nucleotide_cyclase"/>
</dbReference>
<dbReference type="PROSITE" id="PS50887">
    <property type="entry name" value="GGDEF"/>
    <property type="match status" value="1"/>
</dbReference>
<dbReference type="Gene3D" id="3.30.70.270">
    <property type="match status" value="1"/>
</dbReference>
<dbReference type="InterPro" id="IPR050469">
    <property type="entry name" value="Diguanylate_Cyclase"/>
</dbReference>
<dbReference type="NCBIfam" id="TIGR00254">
    <property type="entry name" value="GGDEF"/>
    <property type="match status" value="1"/>
</dbReference>
<evidence type="ECO:0000313" key="3">
    <source>
        <dbReference type="EMBL" id="SDW77747.1"/>
    </source>
</evidence>
<organism evidence="3 4">
    <name type="scientific">Kandleria vitulina</name>
    <dbReference type="NCBI Taxonomy" id="1630"/>
    <lineage>
        <taxon>Bacteria</taxon>
        <taxon>Bacillati</taxon>
        <taxon>Bacillota</taxon>
        <taxon>Erysipelotrichia</taxon>
        <taxon>Erysipelotrichales</taxon>
        <taxon>Coprobacillaceae</taxon>
        <taxon>Kandleria</taxon>
    </lineage>
</organism>
<dbReference type="GO" id="GO:0005886">
    <property type="term" value="C:plasma membrane"/>
    <property type="evidence" value="ECO:0007669"/>
    <property type="project" value="TreeGrafter"/>
</dbReference>
<dbReference type="GO" id="GO:0052621">
    <property type="term" value="F:diguanylate cyclase activity"/>
    <property type="evidence" value="ECO:0007669"/>
    <property type="project" value="TreeGrafter"/>
</dbReference>
<feature type="domain" description="GGDEF" evidence="2">
    <location>
        <begin position="255"/>
        <end position="391"/>
    </location>
</feature>
<feature type="transmembrane region" description="Helical" evidence="1">
    <location>
        <begin position="6"/>
        <end position="23"/>
    </location>
</feature>
<evidence type="ECO:0000259" key="2">
    <source>
        <dbReference type="PROSITE" id="PS50887"/>
    </source>
</evidence>
<protein>
    <submittedName>
        <fullName evidence="3">Diguanylate cyclase (GGDEF) domain-containing protein</fullName>
    </submittedName>
</protein>
<dbReference type="InterPro" id="IPR000160">
    <property type="entry name" value="GGDEF_dom"/>
</dbReference>
<name>A0A1H2WB38_9FIRM</name>
<sequence>MFEYYTAIFFISVATLIILALLVKENGRLTAEQKRSFRLTYLIISLAALMEWLGLLLDGAPLCTRYLHIIIKCAGYILNFSIASFFAIQINEKGWVKKHLRNFMCIAVVILIISLPFKAIFYVDGNNIYHHGKYYYVYSVIYVIMWFLLLIGFLHFGRKYERHNIISMICISLLVLVCTIIQQFINIKGIRTCFLSVSIASVLLFIHYEEFYQQKMDEERKKKTILLEKDVLTGLYSRYAYNKQLNKYKSEPMPEKMCVLLFDINGLKKVNDTKGHEMGDALIYATGASLKEAVANQGQIFRTGGDEFVILLDLSHYSLEQFNKQKQESLKKYQKDLQGLYNNEIRLAMGVAMVKDYPTYTLEQLVEIADKRMYEDKARFYRENHIDRRRN</sequence>
<dbReference type="PANTHER" id="PTHR45138">
    <property type="entry name" value="REGULATORY COMPONENTS OF SENSORY TRANSDUCTION SYSTEM"/>
    <property type="match status" value="1"/>
</dbReference>
<evidence type="ECO:0000256" key="1">
    <source>
        <dbReference type="SAM" id="Phobius"/>
    </source>
</evidence>
<dbReference type="Pfam" id="PF00990">
    <property type="entry name" value="GGDEF"/>
    <property type="match status" value="1"/>
</dbReference>
<dbReference type="SMART" id="SM00267">
    <property type="entry name" value="GGDEF"/>
    <property type="match status" value="1"/>
</dbReference>
<dbReference type="CDD" id="cd01949">
    <property type="entry name" value="GGDEF"/>
    <property type="match status" value="1"/>
</dbReference>
<feature type="transmembrane region" description="Helical" evidence="1">
    <location>
        <begin position="39"/>
        <end position="57"/>
    </location>
</feature>
<keyword evidence="1" id="KW-1133">Transmembrane helix</keyword>